<keyword evidence="5" id="KW-0904">Protein phosphatase</keyword>
<dbReference type="InterPro" id="IPR001932">
    <property type="entry name" value="PPM-type_phosphatase-like_dom"/>
</dbReference>
<evidence type="ECO:0000256" key="3">
    <source>
        <dbReference type="ARBA" id="ARBA00022723"/>
    </source>
</evidence>
<keyword evidence="4" id="KW-0378">Hydrolase</keyword>
<dbReference type="SUPFAM" id="SSF81606">
    <property type="entry name" value="PP2C-like"/>
    <property type="match status" value="1"/>
</dbReference>
<sequence length="247" mass="27416">MQIYSLSDIGRKRSSNQDFVATFVNKANATLALLADGMGGHKAGDVASKLTVEMLGSRWCETTFASPHEVEQWFTHQLQNINEEIYQKGQQEEKLFGMGTTIEAVAIFYGSFTLAHIGDSRAYVVRDGQMLQITEDHSLVNELVKSGELTVEEAKHHPRKNIITRTIGMPGVVQVDVTNQHIEADDILLLASDGLTDMVEDDEILSILEEKQSVKETAEKLIHRANENGGADNITVLLIKFSEEEKS</sequence>
<organism evidence="10 11">
    <name type="scientific">Pilibacter termitis</name>
    <dbReference type="NCBI Taxonomy" id="263852"/>
    <lineage>
        <taxon>Bacteria</taxon>
        <taxon>Bacillati</taxon>
        <taxon>Bacillota</taxon>
        <taxon>Bacilli</taxon>
        <taxon>Lactobacillales</taxon>
        <taxon>Enterococcaceae</taxon>
        <taxon>Pilibacter</taxon>
    </lineage>
</organism>
<dbReference type="Gene3D" id="3.60.40.10">
    <property type="entry name" value="PPM-type phosphatase domain"/>
    <property type="match status" value="1"/>
</dbReference>
<dbReference type="EMBL" id="FUXI01000023">
    <property type="protein sequence ID" value="SJZ96161.1"/>
    <property type="molecule type" value="Genomic_DNA"/>
</dbReference>
<evidence type="ECO:0000256" key="7">
    <source>
        <dbReference type="ARBA" id="ARBA00047761"/>
    </source>
</evidence>
<gene>
    <name evidence="10" type="ORF">SAMN02745116_01975</name>
</gene>
<dbReference type="RefSeq" id="WP_078807893.1">
    <property type="nucleotide sequence ID" value="NZ_FUXI01000023.1"/>
</dbReference>
<evidence type="ECO:0000256" key="8">
    <source>
        <dbReference type="ARBA" id="ARBA00048336"/>
    </source>
</evidence>
<comment type="catalytic activity">
    <reaction evidence="8">
        <text>O-phospho-L-threonyl-[protein] + H2O = L-threonyl-[protein] + phosphate</text>
        <dbReference type="Rhea" id="RHEA:47004"/>
        <dbReference type="Rhea" id="RHEA-COMP:11060"/>
        <dbReference type="Rhea" id="RHEA-COMP:11605"/>
        <dbReference type="ChEBI" id="CHEBI:15377"/>
        <dbReference type="ChEBI" id="CHEBI:30013"/>
        <dbReference type="ChEBI" id="CHEBI:43474"/>
        <dbReference type="ChEBI" id="CHEBI:61977"/>
        <dbReference type="EC" id="3.1.3.16"/>
    </reaction>
</comment>
<dbReference type="PANTHER" id="PTHR47992">
    <property type="entry name" value="PROTEIN PHOSPHATASE"/>
    <property type="match status" value="1"/>
</dbReference>
<evidence type="ECO:0000256" key="5">
    <source>
        <dbReference type="ARBA" id="ARBA00022912"/>
    </source>
</evidence>
<dbReference type="InterPro" id="IPR015655">
    <property type="entry name" value="PP2C"/>
</dbReference>
<dbReference type="PROSITE" id="PS51746">
    <property type="entry name" value="PPM_2"/>
    <property type="match status" value="1"/>
</dbReference>
<evidence type="ECO:0000256" key="4">
    <source>
        <dbReference type="ARBA" id="ARBA00022801"/>
    </source>
</evidence>
<proteinExistence type="predicted"/>
<reference evidence="10 11" key="1">
    <citation type="submission" date="2017-02" db="EMBL/GenBank/DDBJ databases">
        <authorList>
            <person name="Peterson S.W."/>
        </authorList>
    </citation>
    <scope>NUCLEOTIDE SEQUENCE [LARGE SCALE GENOMIC DNA]</scope>
    <source>
        <strain evidence="10 11">ATCC BAA-1030</strain>
    </source>
</reference>
<dbReference type="SMART" id="SM00332">
    <property type="entry name" value="PP2Cc"/>
    <property type="match status" value="1"/>
</dbReference>
<dbReference type="GO" id="GO:0004722">
    <property type="term" value="F:protein serine/threonine phosphatase activity"/>
    <property type="evidence" value="ECO:0007669"/>
    <property type="project" value="UniProtKB-EC"/>
</dbReference>
<dbReference type="GO" id="GO:0046872">
    <property type="term" value="F:metal ion binding"/>
    <property type="evidence" value="ECO:0007669"/>
    <property type="project" value="UniProtKB-KW"/>
</dbReference>
<comment type="cofactor">
    <cofactor evidence="1">
        <name>Mn(2+)</name>
        <dbReference type="ChEBI" id="CHEBI:29035"/>
    </cofactor>
</comment>
<keyword evidence="6" id="KW-0464">Manganese</keyword>
<evidence type="ECO:0000256" key="2">
    <source>
        <dbReference type="ARBA" id="ARBA00013081"/>
    </source>
</evidence>
<dbReference type="CDD" id="cd00143">
    <property type="entry name" value="PP2Cc"/>
    <property type="match status" value="1"/>
</dbReference>
<evidence type="ECO:0000313" key="10">
    <source>
        <dbReference type="EMBL" id="SJZ96161.1"/>
    </source>
</evidence>
<dbReference type="SMART" id="SM00331">
    <property type="entry name" value="PP2C_SIG"/>
    <property type="match status" value="1"/>
</dbReference>
<dbReference type="NCBIfam" id="NF033484">
    <property type="entry name" value="Stp1_PP2C_phos"/>
    <property type="match status" value="1"/>
</dbReference>
<dbReference type="STRING" id="263852.SAMN02745116_01975"/>
<name>A0A1T4PY34_9ENTE</name>
<evidence type="ECO:0000256" key="1">
    <source>
        <dbReference type="ARBA" id="ARBA00001936"/>
    </source>
</evidence>
<dbReference type="OrthoDB" id="9801841at2"/>
<dbReference type="Proteomes" id="UP000190328">
    <property type="component" value="Unassembled WGS sequence"/>
</dbReference>
<evidence type="ECO:0000259" key="9">
    <source>
        <dbReference type="PROSITE" id="PS51746"/>
    </source>
</evidence>
<dbReference type="Pfam" id="PF13672">
    <property type="entry name" value="PP2C_2"/>
    <property type="match status" value="1"/>
</dbReference>
<evidence type="ECO:0000256" key="6">
    <source>
        <dbReference type="ARBA" id="ARBA00023211"/>
    </source>
</evidence>
<keyword evidence="3" id="KW-0479">Metal-binding</keyword>
<accession>A0A1T4PY34</accession>
<dbReference type="AlphaFoldDB" id="A0A1T4PY34"/>
<dbReference type="InterPro" id="IPR036457">
    <property type="entry name" value="PPM-type-like_dom_sf"/>
</dbReference>
<keyword evidence="11" id="KW-1185">Reference proteome</keyword>
<dbReference type="FunFam" id="3.60.40.10:FF:000002">
    <property type="entry name" value="Serine/threonine phosphatase stp"/>
    <property type="match status" value="1"/>
</dbReference>
<protein>
    <recommendedName>
        <fullName evidence="2">protein-serine/threonine phosphatase</fullName>
        <ecNumber evidence="2">3.1.3.16</ecNumber>
    </recommendedName>
</protein>
<feature type="domain" description="PPM-type phosphatase" evidence="9">
    <location>
        <begin position="2"/>
        <end position="241"/>
    </location>
</feature>
<comment type="catalytic activity">
    <reaction evidence="7">
        <text>O-phospho-L-seryl-[protein] + H2O = L-seryl-[protein] + phosphate</text>
        <dbReference type="Rhea" id="RHEA:20629"/>
        <dbReference type="Rhea" id="RHEA-COMP:9863"/>
        <dbReference type="Rhea" id="RHEA-COMP:11604"/>
        <dbReference type="ChEBI" id="CHEBI:15377"/>
        <dbReference type="ChEBI" id="CHEBI:29999"/>
        <dbReference type="ChEBI" id="CHEBI:43474"/>
        <dbReference type="ChEBI" id="CHEBI:83421"/>
        <dbReference type="EC" id="3.1.3.16"/>
    </reaction>
</comment>
<evidence type="ECO:0000313" key="11">
    <source>
        <dbReference type="Proteomes" id="UP000190328"/>
    </source>
</evidence>
<dbReference type="EC" id="3.1.3.16" evidence="2"/>